<gene>
    <name evidence="1" type="ORF">AlmWB_01260</name>
</gene>
<proteinExistence type="predicted"/>
<keyword evidence="2" id="KW-1185">Reference proteome</keyword>
<organism evidence="1 2">
    <name type="scientific">Candidatus Phytoplasma phoenicium</name>
    <dbReference type="NCBI Taxonomy" id="198422"/>
    <lineage>
        <taxon>Bacteria</taxon>
        <taxon>Bacillati</taxon>
        <taxon>Mycoplasmatota</taxon>
        <taxon>Mollicutes</taxon>
        <taxon>Acholeplasmatales</taxon>
        <taxon>Acholeplasmataceae</taxon>
        <taxon>Candidatus Phytoplasma</taxon>
        <taxon>16SrIX (Pigeon pea witches'-broom group)</taxon>
    </lineage>
</organism>
<evidence type="ECO:0000313" key="2">
    <source>
        <dbReference type="Proteomes" id="UP000037086"/>
    </source>
</evidence>
<dbReference type="Proteomes" id="UP000037086">
    <property type="component" value="Unassembled WGS sequence"/>
</dbReference>
<accession>A0A0L0ML15</accession>
<dbReference type="PATRIC" id="fig|198422.3.peg.38"/>
<comment type="caution">
    <text evidence="1">The sequence shown here is derived from an EMBL/GenBank/DDBJ whole genome shotgun (WGS) entry which is preliminary data.</text>
</comment>
<protein>
    <submittedName>
        <fullName evidence="1">Uncharacterized protein</fullName>
    </submittedName>
</protein>
<dbReference type="InterPro" id="IPR043773">
    <property type="entry name" value="JetA"/>
</dbReference>
<reference evidence="1 2" key="1">
    <citation type="journal article" date="2015" name="BMC Microbiol.">
        <title>'Candidatus Phytoplasma phoenicium' associated with almond witches'-broom disease: from draft genome to genetic diversity among strain populations.</title>
        <authorList>
            <person name="Quaglino F."/>
            <person name="Kube M."/>
            <person name="Jawhari M."/>
            <person name="Abou-Jawdah Y."/>
            <person name="Siewert C."/>
            <person name="Choueiri E."/>
            <person name="Sobh H."/>
            <person name="Casati P."/>
            <person name="Tedeschi R."/>
            <person name="Molino Lova M."/>
            <person name="Alma A."/>
            <person name="Bianco P.A."/>
        </authorList>
    </citation>
    <scope>NUCLEOTIDE SEQUENCE [LARGE SCALE GENOMIC DNA]</scope>
    <source>
        <strain evidence="1 2">SA213</strain>
    </source>
</reference>
<name>A0A0L0ML15_9MOLU</name>
<sequence length="256" mass="31256">FFYSFYYLLKTNDNFFKYQRKINLFLQKIKNNPLYIDFLSEQLQKINQISIIQAQQQIVKQITQIEVNFDLTGKLIKIIDKKNEEYLKIACERILFFDNQKENSQIVLNYLMQLILNEKTEYHRFFHFYPIKHLDDLSFYKPRRSKQEMSIIALEKVSEETYYSLEQKILTFQQEKFYNKKNIYKFVQQLLQQHNFYKASDLDLKNNEDMIRLMLIYLYANTYQNNTYHIQDLKTKIQKKPMAFADFGIFLSDSNQ</sequence>
<feature type="non-terminal residue" evidence="1">
    <location>
        <position position="1"/>
    </location>
</feature>
<dbReference type="AlphaFoldDB" id="A0A0L0ML15"/>
<dbReference type="RefSeq" id="WP_239682418.1">
    <property type="nucleotide sequence ID" value="NZ_JPSQ01000016.1"/>
</dbReference>
<evidence type="ECO:0000313" key="1">
    <source>
        <dbReference type="EMBL" id="KND62684.1"/>
    </source>
</evidence>
<dbReference type="EMBL" id="JPSQ01000016">
    <property type="protein sequence ID" value="KND62684.1"/>
    <property type="molecule type" value="Genomic_DNA"/>
</dbReference>
<dbReference type="Pfam" id="PF18982">
    <property type="entry name" value="JetA"/>
    <property type="match status" value="1"/>
</dbReference>